<comment type="caution">
    <text evidence="5">The sequence shown here is derived from an EMBL/GenBank/DDBJ whole genome shotgun (WGS) entry which is preliminary data.</text>
</comment>
<dbReference type="EMBL" id="VSSQ01000108">
    <property type="protein sequence ID" value="MPL77612.1"/>
    <property type="molecule type" value="Genomic_DNA"/>
</dbReference>
<evidence type="ECO:0000259" key="4">
    <source>
        <dbReference type="Pfam" id="PF13817"/>
    </source>
</evidence>
<dbReference type="Pfam" id="PF03050">
    <property type="entry name" value="DDE_Tnp_IS66"/>
    <property type="match status" value="1"/>
</dbReference>
<sequence length="488" mass="55477">MASEETVVITRKEYERFLSQESKISALQHQLSELQRLIFGAKSERFIAPIANQPTLFELPESEKTEKSKEEIAYTRNKPEPKNHPLRLELPAHLPRKTEVIEPEALPEGAKKIGENITEVLDYTPANVFVRRIIRPKYIVSQDDEQTSIITAALPSLPIPKGNAGAGLLAHILVSKFVDHLPFYRQVQIFKRQQLTIPESTIGGWFNASCRLLEPLYGVLKTKLVASDYLEADETPIPVQTQDKPGATHKGYHWVYFDPGNKLVLFDYQKTRGREGPEDLLKNFSGYLQTDGYTAYNNLKNGANITQLACMAHARRKFEHAKENDPALATEALLMFGRLYEVERDAREKKLSHEEISVLRQEKSAPVLLEMETWLKEKLNKVLPKSAIGQAIAYTLTLWPRLVRYIDQGRFYIDNNLIENSIRPVALGRKNYMFAGSHDAAQQAAILYSLLATCKINNVEPFEWLSNTLSVISDHPANQLYKLLPGQR</sequence>
<dbReference type="AlphaFoldDB" id="A0A644UFK4"/>
<dbReference type="Pfam" id="PF13007">
    <property type="entry name" value="LZ_Tnp_IS66"/>
    <property type="match status" value="1"/>
</dbReference>
<dbReference type="PANTHER" id="PTHR33678:SF1">
    <property type="entry name" value="BLL1576 PROTEIN"/>
    <property type="match status" value="1"/>
</dbReference>
<evidence type="ECO:0000259" key="3">
    <source>
        <dbReference type="Pfam" id="PF13007"/>
    </source>
</evidence>
<feature type="domain" description="Transposase IS66 C-terminal" evidence="4">
    <location>
        <begin position="449"/>
        <end position="485"/>
    </location>
</feature>
<evidence type="ECO:0000256" key="1">
    <source>
        <dbReference type="SAM" id="MobiDB-lite"/>
    </source>
</evidence>
<reference evidence="5" key="1">
    <citation type="submission" date="2019-08" db="EMBL/GenBank/DDBJ databases">
        <authorList>
            <person name="Kucharzyk K."/>
            <person name="Murdoch R.W."/>
            <person name="Higgins S."/>
            <person name="Loffler F."/>
        </authorList>
    </citation>
    <scope>NUCLEOTIDE SEQUENCE</scope>
</reference>
<evidence type="ECO:0000313" key="5">
    <source>
        <dbReference type="EMBL" id="MPL77612.1"/>
    </source>
</evidence>
<dbReference type="Pfam" id="PF13817">
    <property type="entry name" value="DDE_Tnp_IS66_C"/>
    <property type="match status" value="1"/>
</dbReference>
<dbReference type="PANTHER" id="PTHR33678">
    <property type="entry name" value="BLL1576 PROTEIN"/>
    <property type="match status" value="1"/>
</dbReference>
<gene>
    <name evidence="5" type="ORF">SDC9_23469</name>
</gene>
<feature type="domain" description="Transposase IS66 central" evidence="2">
    <location>
        <begin position="161"/>
        <end position="442"/>
    </location>
</feature>
<dbReference type="InterPro" id="IPR024463">
    <property type="entry name" value="Transposase_TnpC_homeodom"/>
</dbReference>
<dbReference type="InterPro" id="IPR052344">
    <property type="entry name" value="Transposase-related"/>
</dbReference>
<dbReference type="InterPro" id="IPR004291">
    <property type="entry name" value="Transposase_IS66_central"/>
</dbReference>
<dbReference type="InterPro" id="IPR039552">
    <property type="entry name" value="IS66_C"/>
</dbReference>
<accession>A0A644UFK4</accession>
<organism evidence="5">
    <name type="scientific">bioreactor metagenome</name>
    <dbReference type="NCBI Taxonomy" id="1076179"/>
    <lineage>
        <taxon>unclassified sequences</taxon>
        <taxon>metagenomes</taxon>
        <taxon>ecological metagenomes</taxon>
    </lineage>
</organism>
<dbReference type="NCBIfam" id="NF033517">
    <property type="entry name" value="transpos_IS66"/>
    <property type="match status" value="1"/>
</dbReference>
<evidence type="ECO:0000259" key="2">
    <source>
        <dbReference type="Pfam" id="PF03050"/>
    </source>
</evidence>
<feature type="domain" description="Transposase TnpC homeodomain" evidence="3">
    <location>
        <begin position="27"/>
        <end position="97"/>
    </location>
</feature>
<feature type="region of interest" description="Disordered" evidence="1">
    <location>
        <begin position="62"/>
        <end position="84"/>
    </location>
</feature>
<name>A0A644UFK4_9ZZZZ</name>
<proteinExistence type="predicted"/>
<protein>
    <submittedName>
        <fullName evidence="5">IS66 family transposase ISCph4</fullName>
    </submittedName>
</protein>